<keyword evidence="2" id="KW-1185">Reference proteome</keyword>
<dbReference type="Proteomes" id="UP000506160">
    <property type="component" value="Unassembled WGS sequence"/>
</dbReference>
<proteinExistence type="predicted"/>
<protein>
    <recommendedName>
        <fullName evidence="3">WYL domain-containing protein</fullName>
    </recommendedName>
</protein>
<evidence type="ECO:0000313" key="2">
    <source>
        <dbReference type="Proteomes" id="UP000506160"/>
    </source>
</evidence>
<dbReference type="EMBL" id="AWGA01000024">
    <property type="protein sequence ID" value="TEA27694.1"/>
    <property type="molecule type" value="Genomic_DNA"/>
</dbReference>
<evidence type="ECO:0008006" key="3">
    <source>
        <dbReference type="Google" id="ProtNLM"/>
    </source>
</evidence>
<dbReference type="AlphaFoldDB" id="A0AB94IE02"/>
<dbReference type="RefSeq" id="WP_024495666.1">
    <property type="nucleotide sequence ID" value="NZ_AWGA01000024.1"/>
</dbReference>
<accession>A0AB94IE02</accession>
<gene>
    <name evidence="1" type="ORF">O970_02810</name>
</gene>
<name>A0AB94IE02_9GAMM</name>
<organism evidence="1 2">
    <name type="scientific">Candidatus Schmidhempelia bombi str. Bimp</name>
    <dbReference type="NCBI Taxonomy" id="1387197"/>
    <lineage>
        <taxon>Bacteria</taxon>
        <taxon>Pseudomonadati</taxon>
        <taxon>Pseudomonadota</taxon>
        <taxon>Gammaproteobacteria</taxon>
        <taxon>Orbales</taxon>
        <taxon>Orbaceae</taxon>
        <taxon>Candidatus Schmidhempelia</taxon>
    </lineage>
</organism>
<evidence type="ECO:0000313" key="1">
    <source>
        <dbReference type="EMBL" id="TEA27694.1"/>
    </source>
</evidence>
<reference evidence="1 2" key="1">
    <citation type="journal article" date="2014" name="Appl. Environ. Microbiol.">
        <title>Genomic features of a bumble bee symbiont reflect its host environment.</title>
        <authorList>
            <person name="Martinson V.G."/>
            <person name="Magoc T."/>
            <person name="Koch H."/>
            <person name="Salzberg S.L."/>
            <person name="Moran N.A."/>
        </authorList>
    </citation>
    <scope>NUCLEOTIDE SEQUENCE [LARGE SCALE GENOMIC DNA]</scope>
    <source>
        <strain evidence="1 2">Bimp</strain>
    </source>
</reference>
<sequence>MTISEYLLKAIESGEVLNIIYHGGSKPGGIRTIIPRSTEDDALKAVDTEQNRVKSFSISKIEILDKNNEIIKFDIDEKQTNKVYLFI</sequence>
<comment type="caution">
    <text evidence="1">The sequence shown here is derived from an EMBL/GenBank/DDBJ whole genome shotgun (WGS) entry which is preliminary data.</text>
</comment>